<dbReference type="NCBIfam" id="TIGR00254">
    <property type="entry name" value="GGDEF"/>
    <property type="match status" value="1"/>
</dbReference>
<dbReference type="InterPro" id="IPR029787">
    <property type="entry name" value="Nucleotide_cyclase"/>
</dbReference>
<gene>
    <name evidence="5" type="ORF">GCM10022223_28980</name>
</gene>
<dbReference type="PROSITE" id="PS50887">
    <property type="entry name" value="GGDEF"/>
    <property type="match status" value="1"/>
</dbReference>
<dbReference type="InterPro" id="IPR035919">
    <property type="entry name" value="EAL_sf"/>
</dbReference>
<feature type="compositionally biased region" description="Basic and acidic residues" evidence="1">
    <location>
        <begin position="624"/>
        <end position="660"/>
    </location>
</feature>
<feature type="transmembrane region" description="Helical" evidence="2">
    <location>
        <begin position="326"/>
        <end position="344"/>
    </location>
</feature>
<name>A0ABP6ZPD9_9ACTN</name>
<sequence>MSSIPGGAVPVPGVDLPGVDLPGAISSGVTSSGVTRVPGIVQIVGIALAGLTVISLTGLLDDFADHTLDDVNRLLAGGLATGCMLYARPPAARVRGGDRSWRLLLAGGTGIWTTTQLIGHHLGSPALTVTGRLALPALALPALILPALRPAPPRPPHRHRPAEPTDRPFHEVVGALDTVVVISSLFLLFWVTTLRATLRTGALDLIAALADLVLVALVLLTARFRSLDRAQTPSLLGLGLVTLAVADSHVGRPAAPAVPNLLDLVLLTGLGLIAAGALTDASPRRPGVTLPDRFFHRLPYLSLILASVLVAGQLLSRSALDPVETVLATALVVAVVLRQLFTGLDNVRLVAQLRESQDRLRAQAFHDSLTGLPNRALFDQRLRHAIRGGRPLGLLFCDLDDFKAVNDRLGHTVGDDLLRAVGDRLRDCVGPGDTVARLGGDEFAVLMEDATEGPDVIGRRILASVGKPFQLTHHGQEARVRVGASVGVAVLDRVAPDASPESLLAGVDQAMYAAKRRGKNQLVTFRTGSGDRTGQDRYLPLLDPAAPPEQPVPEQQRAEDAAPTPVVGSPTPPPGLPRLMDPPTGPIPRPGSRPVTGGLTTPAAVYRASGQARPEPPRPVPSPEDAKEAEKEKLVAATQRDTERWMADYEESERRESERNAAEMRAFEALQIEAEVRAGTRPEAEIIPFGRAAELKQKARESAGATTSSSVDAVDETLERADQLATLSLDHIDVLYRPVLDLKTGKLQALSSTVRWRHPVHGMMAPDSLMAAAEHAGLRRALEERLFDAICHDIALLRKAPAWDTLTAHVPLNASYITQERLVIVVERTLRRHELPGSALVLHLTETRPVNNLTSAASVLDRITALGVGVGLDAFGAGASGLGLLTHLPIGSIVLDESLTTADPDSRAARVLAGTIAMTPGLDLLLIADGVDHQEQADRLSALGVHQAQGPLYGQPVPLPELDLRRLLTAPSRP</sequence>
<reference evidence="6" key="1">
    <citation type="journal article" date="2019" name="Int. J. Syst. Evol. Microbiol.">
        <title>The Global Catalogue of Microorganisms (GCM) 10K type strain sequencing project: providing services to taxonomists for standard genome sequencing and annotation.</title>
        <authorList>
            <consortium name="The Broad Institute Genomics Platform"/>
            <consortium name="The Broad Institute Genome Sequencing Center for Infectious Disease"/>
            <person name="Wu L."/>
            <person name="Ma J."/>
        </authorList>
    </citation>
    <scope>NUCLEOTIDE SEQUENCE [LARGE SCALE GENOMIC DNA]</scope>
    <source>
        <strain evidence="6">JCM 16902</strain>
    </source>
</reference>
<comment type="caution">
    <text evidence="5">The sequence shown here is derived from an EMBL/GenBank/DDBJ whole genome shotgun (WGS) entry which is preliminary data.</text>
</comment>
<keyword evidence="6" id="KW-1185">Reference proteome</keyword>
<dbReference type="CDD" id="cd01948">
    <property type="entry name" value="EAL"/>
    <property type="match status" value="1"/>
</dbReference>
<evidence type="ECO:0000259" key="4">
    <source>
        <dbReference type="PROSITE" id="PS50887"/>
    </source>
</evidence>
<evidence type="ECO:0000259" key="3">
    <source>
        <dbReference type="PROSITE" id="PS50883"/>
    </source>
</evidence>
<dbReference type="CDD" id="cd01949">
    <property type="entry name" value="GGDEF"/>
    <property type="match status" value="1"/>
</dbReference>
<organism evidence="5 6">
    <name type="scientific">Kineosporia mesophila</name>
    <dbReference type="NCBI Taxonomy" id="566012"/>
    <lineage>
        <taxon>Bacteria</taxon>
        <taxon>Bacillati</taxon>
        <taxon>Actinomycetota</taxon>
        <taxon>Actinomycetes</taxon>
        <taxon>Kineosporiales</taxon>
        <taxon>Kineosporiaceae</taxon>
        <taxon>Kineosporia</taxon>
    </lineage>
</organism>
<feature type="transmembrane region" description="Helical" evidence="2">
    <location>
        <begin position="169"/>
        <end position="190"/>
    </location>
</feature>
<dbReference type="PROSITE" id="PS50883">
    <property type="entry name" value="EAL"/>
    <property type="match status" value="1"/>
</dbReference>
<proteinExistence type="predicted"/>
<dbReference type="InterPro" id="IPR001633">
    <property type="entry name" value="EAL_dom"/>
</dbReference>
<dbReference type="SUPFAM" id="SSF141868">
    <property type="entry name" value="EAL domain-like"/>
    <property type="match status" value="1"/>
</dbReference>
<evidence type="ECO:0000256" key="2">
    <source>
        <dbReference type="SAM" id="Phobius"/>
    </source>
</evidence>
<dbReference type="PANTHER" id="PTHR44757">
    <property type="entry name" value="DIGUANYLATE CYCLASE DGCP"/>
    <property type="match status" value="1"/>
</dbReference>
<feature type="domain" description="GGDEF" evidence="4">
    <location>
        <begin position="390"/>
        <end position="527"/>
    </location>
</feature>
<dbReference type="EMBL" id="BAAAZO010000004">
    <property type="protein sequence ID" value="GAA3611091.1"/>
    <property type="molecule type" value="Genomic_DNA"/>
</dbReference>
<feature type="region of interest" description="Disordered" evidence="1">
    <location>
        <begin position="523"/>
        <end position="660"/>
    </location>
</feature>
<dbReference type="SMART" id="SM00052">
    <property type="entry name" value="EAL"/>
    <property type="match status" value="1"/>
</dbReference>
<dbReference type="SMART" id="SM00267">
    <property type="entry name" value="GGDEF"/>
    <property type="match status" value="1"/>
</dbReference>
<dbReference type="Gene3D" id="3.30.70.270">
    <property type="match status" value="1"/>
</dbReference>
<keyword evidence="2" id="KW-0812">Transmembrane</keyword>
<accession>A0ABP6ZPD9</accession>
<evidence type="ECO:0008006" key="7">
    <source>
        <dbReference type="Google" id="ProtNLM"/>
    </source>
</evidence>
<feature type="transmembrane region" description="Helical" evidence="2">
    <location>
        <begin position="300"/>
        <end position="320"/>
    </location>
</feature>
<dbReference type="Gene3D" id="3.20.20.450">
    <property type="entry name" value="EAL domain"/>
    <property type="match status" value="1"/>
</dbReference>
<feature type="transmembrane region" description="Helical" evidence="2">
    <location>
        <begin position="202"/>
        <end position="222"/>
    </location>
</feature>
<feature type="transmembrane region" description="Helical" evidence="2">
    <location>
        <begin position="257"/>
        <end position="279"/>
    </location>
</feature>
<feature type="compositionally biased region" description="Polar residues" evidence="1">
    <location>
        <begin position="523"/>
        <end position="532"/>
    </location>
</feature>
<evidence type="ECO:0000313" key="5">
    <source>
        <dbReference type="EMBL" id="GAA3611091.1"/>
    </source>
</evidence>
<keyword evidence="2" id="KW-0472">Membrane</keyword>
<protein>
    <recommendedName>
        <fullName evidence="7">Diguanylate cyclase/phosphodiesterase</fullName>
    </recommendedName>
</protein>
<dbReference type="InterPro" id="IPR043128">
    <property type="entry name" value="Rev_trsase/Diguanyl_cyclase"/>
</dbReference>
<evidence type="ECO:0000256" key="1">
    <source>
        <dbReference type="SAM" id="MobiDB-lite"/>
    </source>
</evidence>
<dbReference type="RefSeq" id="WP_231482237.1">
    <property type="nucleotide sequence ID" value="NZ_BAAAZO010000004.1"/>
</dbReference>
<feature type="domain" description="EAL" evidence="3">
    <location>
        <begin position="715"/>
        <end position="970"/>
    </location>
</feature>
<dbReference type="InterPro" id="IPR052155">
    <property type="entry name" value="Biofilm_reg_signaling"/>
</dbReference>
<dbReference type="Pfam" id="PF00563">
    <property type="entry name" value="EAL"/>
    <property type="match status" value="1"/>
</dbReference>
<dbReference type="Proteomes" id="UP001501074">
    <property type="component" value="Unassembled WGS sequence"/>
</dbReference>
<dbReference type="InterPro" id="IPR000160">
    <property type="entry name" value="GGDEF_dom"/>
</dbReference>
<feature type="transmembrane region" description="Helical" evidence="2">
    <location>
        <begin position="40"/>
        <end position="59"/>
    </location>
</feature>
<dbReference type="Pfam" id="PF00990">
    <property type="entry name" value="GGDEF"/>
    <property type="match status" value="1"/>
</dbReference>
<keyword evidence="2" id="KW-1133">Transmembrane helix</keyword>
<evidence type="ECO:0000313" key="6">
    <source>
        <dbReference type="Proteomes" id="UP001501074"/>
    </source>
</evidence>
<dbReference type="SUPFAM" id="SSF55073">
    <property type="entry name" value="Nucleotide cyclase"/>
    <property type="match status" value="1"/>
</dbReference>
<dbReference type="PANTHER" id="PTHR44757:SF2">
    <property type="entry name" value="BIOFILM ARCHITECTURE MAINTENANCE PROTEIN MBAA"/>
    <property type="match status" value="1"/>
</dbReference>